<dbReference type="GO" id="GO:0005576">
    <property type="term" value="C:extracellular region"/>
    <property type="evidence" value="ECO:0007669"/>
    <property type="project" value="InterPro"/>
</dbReference>
<keyword evidence="4" id="KW-1185">Reference proteome</keyword>
<dbReference type="VEuPathDB" id="VectorBase:AMEC016461"/>
<organism evidence="3 4">
    <name type="scientific">Anopheles melas</name>
    <dbReference type="NCBI Taxonomy" id="34690"/>
    <lineage>
        <taxon>Eukaryota</taxon>
        <taxon>Metazoa</taxon>
        <taxon>Ecdysozoa</taxon>
        <taxon>Arthropoda</taxon>
        <taxon>Hexapoda</taxon>
        <taxon>Insecta</taxon>
        <taxon>Pterygota</taxon>
        <taxon>Neoptera</taxon>
        <taxon>Endopterygota</taxon>
        <taxon>Diptera</taxon>
        <taxon>Nematocera</taxon>
        <taxon>Culicoidea</taxon>
        <taxon>Culicidae</taxon>
        <taxon>Anophelinae</taxon>
        <taxon>Anopheles</taxon>
    </lineage>
</organism>
<dbReference type="InterPro" id="IPR002557">
    <property type="entry name" value="Chitin-bd_dom"/>
</dbReference>
<proteinExistence type="predicted"/>
<dbReference type="SUPFAM" id="SSF57625">
    <property type="entry name" value="Invertebrate chitin-binding proteins"/>
    <property type="match status" value="1"/>
</dbReference>
<dbReference type="InterPro" id="IPR036508">
    <property type="entry name" value="Chitin-bd_dom_sf"/>
</dbReference>
<feature type="domain" description="Chitin-binding type-2" evidence="2">
    <location>
        <begin position="41"/>
        <end position="103"/>
    </location>
</feature>
<feature type="domain" description="Chitin-binding type-2" evidence="2">
    <location>
        <begin position="111"/>
        <end position="179"/>
    </location>
</feature>
<evidence type="ECO:0000313" key="4">
    <source>
        <dbReference type="Proteomes" id="UP000075902"/>
    </source>
</evidence>
<dbReference type="GO" id="GO:0008061">
    <property type="term" value="F:chitin binding"/>
    <property type="evidence" value="ECO:0007669"/>
    <property type="project" value="InterPro"/>
</dbReference>
<evidence type="ECO:0000256" key="1">
    <source>
        <dbReference type="SAM" id="SignalP"/>
    </source>
</evidence>
<dbReference type="SMART" id="SM00494">
    <property type="entry name" value="ChtBD2"/>
    <property type="match status" value="3"/>
</dbReference>
<feature type="signal peptide" evidence="1">
    <location>
        <begin position="1"/>
        <end position="21"/>
    </location>
</feature>
<reference evidence="3" key="2">
    <citation type="submission" date="2020-05" db="UniProtKB">
        <authorList>
            <consortium name="EnsemblMetazoa"/>
        </authorList>
    </citation>
    <scope>IDENTIFICATION</scope>
    <source>
        <strain evidence="3">CM1001059</strain>
    </source>
</reference>
<name>A0A182U9M6_9DIPT</name>
<dbReference type="STRING" id="34690.A0A182U9M6"/>
<evidence type="ECO:0000259" key="2">
    <source>
        <dbReference type="SMART" id="SM00494"/>
    </source>
</evidence>
<feature type="chain" id="PRO_5008137921" description="Chitin-binding type-2 domain-containing protein" evidence="1">
    <location>
        <begin position="22"/>
        <end position="348"/>
    </location>
</feature>
<evidence type="ECO:0000313" key="3">
    <source>
        <dbReference type="EnsemblMetazoa" id="AMEC016461-PA"/>
    </source>
</evidence>
<protein>
    <recommendedName>
        <fullName evidence="2">Chitin-binding type-2 domain-containing protein</fullName>
    </recommendedName>
</protein>
<sequence>MSKLLLCVLLCVPLVAEVSVGESVADDDAAGRLYPVDCVVPSCLTELDRATVWPFEDPNFFLRCEPTGTPWELVRHPCSERRLFHFARQRCTAPLDWEVPCGGTVNPGPLEPCPEVSCATEADLGRLWPTEEPPSFLQCIPQATGGIAPVLRHCPYGTMFSLRHQACITVFRWEAECTIGGELTPGPTGGEPTTTEMITTTTQIVTQPPPTSTTVPGWTLCQRPLCEREDPVLYPHASPSYFWQCVPQPNGFWEAQMRPCAAGTFFHYGLQHCVFPADWFSITSDLWRRSVTDRFSVRGVTATISTRDTTRWSGLVGLGPRTTSISSSTSSWALFFSSRFPFTRILLS</sequence>
<reference evidence="4" key="1">
    <citation type="submission" date="2014-01" db="EMBL/GenBank/DDBJ databases">
        <title>The Genome Sequence of Anopheles melas CM1001059_A (V2).</title>
        <authorList>
            <consortium name="The Broad Institute Genomics Platform"/>
            <person name="Neafsey D.E."/>
            <person name="Besansky N."/>
            <person name="Howell P."/>
            <person name="Walton C."/>
            <person name="Young S.K."/>
            <person name="Zeng Q."/>
            <person name="Gargeya S."/>
            <person name="Fitzgerald M."/>
            <person name="Haas B."/>
            <person name="Abouelleil A."/>
            <person name="Allen A.W."/>
            <person name="Alvarado L."/>
            <person name="Arachchi H.M."/>
            <person name="Berlin A.M."/>
            <person name="Chapman S.B."/>
            <person name="Gainer-Dewar J."/>
            <person name="Goldberg J."/>
            <person name="Griggs A."/>
            <person name="Gujja S."/>
            <person name="Hansen M."/>
            <person name="Howarth C."/>
            <person name="Imamovic A."/>
            <person name="Ireland A."/>
            <person name="Larimer J."/>
            <person name="McCowan C."/>
            <person name="Murphy C."/>
            <person name="Pearson M."/>
            <person name="Poon T.W."/>
            <person name="Priest M."/>
            <person name="Roberts A."/>
            <person name="Saif S."/>
            <person name="Shea T."/>
            <person name="Sisk P."/>
            <person name="Sykes S."/>
            <person name="Wortman J."/>
            <person name="Nusbaum C."/>
            <person name="Birren B."/>
        </authorList>
    </citation>
    <scope>NUCLEOTIDE SEQUENCE [LARGE SCALE GENOMIC DNA]</scope>
    <source>
        <strain evidence="4">CM1001059</strain>
    </source>
</reference>
<dbReference type="EnsemblMetazoa" id="AMEC016461-RA">
    <property type="protein sequence ID" value="AMEC016461-PA"/>
    <property type="gene ID" value="AMEC016461"/>
</dbReference>
<dbReference type="AlphaFoldDB" id="A0A182U9M6"/>
<accession>A0A182U9M6</accession>
<dbReference type="Proteomes" id="UP000075902">
    <property type="component" value="Unassembled WGS sequence"/>
</dbReference>
<feature type="domain" description="Chitin-binding type-2" evidence="2">
    <location>
        <begin position="224"/>
        <end position="278"/>
    </location>
</feature>
<keyword evidence="1" id="KW-0732">Signal</keyword>